<dbReference type="SUPFAM" id="SSF88946">
    <property type="entry name" value="Sigma2 domain of RNA polymerase sigma factors"/>
    <property type="match status" value="1"/>
</dbReference>
<dbReference type="SUPFAM" id="SSF88659">
    <property type="entry name" value="Sigma3 and sigma4 domains of RNA polymerase sigma factors"/>
    <property type="match status" value="1"/>
</dbReference>
<dbReference type="Gene3D" id="1.10.1740.10">
    <property type="match status" value="1"/>
</dbReference>
<keyword evidence="3" id="KW-0731">Sigma factor</keyword>
<dbReference type="InterPro" id="IPR014284">
    <property type="entry name" value="RNA_pol_sigma-70_dom"/>
</dbReference>
<evidence type="ECO:0000256" key="2">
    <source>
        <dbReference type="ARBA" id="ARBA00023015"/>
    </source>
</evidence>
<dbReference type="InterPro" id="IPR036388">
    <property type="entry name" value="WH-like_DNA-bd_sf"/>
</dbReference>
<evidence type="ECO:0000313" key="7">
    <source>
        <dbReference type="EMBL" id="GLW70149.1"/>
    </source>
</evidence>
<accession>A0A9W6Q7T9</accession>
<keyword evidence="2" id="KW-0805">Transcription regulation</keyword>
<dbReference type="GO" id="GO:0016987">
    <property type="term" value="F:sigma factor activity"/>
    <property type="evidence" value="ECO:0007669"/>
    <property type="project" value="UniProtKB-KW"/>
</dbReference>
<dbReference type="Gene3D" id="1.10.10.10">
    <property type="entry name" value="Winged helix-like DNA-binding domain superfamily/Winged helix DNA-binding domain"/>
    <property type="match status" value="1"/>
</dbReference>
<dbReference type="GO" id="GO:0003677">
    <property type="term" value="F:DNA binding"/>
    <property type="evidence" value="ECO:0007669"/>
    <property type="project" value="InterPro"/>
</dbReference>
<sequence length="179" mass="20082">MDHAALLCAVADGDRAAFEVLYRHYAPWLEARLRYRCADPALVDDIVQEVFVSVWRGASRYRRQDDVDVAGWLWRICVRRLADAGRRHGARQRLQALLVRFRGREEPVPSAEESALDGVAYGDVGGAIDRLPADLRSVLAATVLEGMTVKEASMALRIPEGTVKSRASRARRRLREELA</sequence>
<dbReference type="AlphaFoldDB" id="A0A9W6Q7T9"/>
<protein>
    <submittedName>
        <fullName evidence="7">RNA polymerase sigma24 factor</fullName>
    </submittedName>
</protein>
<dbReference type="InterPro" id="IPR013324">
    <property type="entry name" value="RNA_pol_sigma_r3/r4-like"/>
</dbReference>
<proteinExistence type="inferred from homology"/>
<comment type="similarity">
    <text evidence="1">Belongs to the sigma-70 factor family. ECF subfamily.</text>
</comment>
<evidence type="ECO:0000259" key="5">
    <source>
        <dbReference type="Pfam" id="PF04542"/>
    </source>
</evidence>
<dbReference type="InterPro" id="IPR013325">
    <property type="entry name" value="RNA_pol_sigma_r2"/>
</dbReference>
<evidence type="ECO:0000313" key="8">
    <source>
        <dbReference type="Proteomes" id="UP001165041"/>
    </source>
</evidence>
<evidence type="ECO:0000256" key="1">
    <source>
        <dbReference type="ARBA" id="ARBA00010641"/>
    </source>
</evidence>
<organism evidence="7 8">
    <name type="scientific">Kitasatospora phosalacinea</name>
    <dbReference type="NCBI Taxonomy" id="2065"/>
    <lineage>
        <taxon>Bacteria</taxon>
        <taxon>Bacillati</taxon>
        <taxon>Actinomycetota</taxon>
        <taxon>Actinomycetes</taxon>
        <taxon>Kitasatosporales</taxon>
        <taxon>Streptomycetaceae</taxon>
        <taxon>Kitasatospora</taxon>
    </lineage>
</organism>
<gene>
    <name evidence="7" type="ORF">Kpho02_24480</name>
</gene>
<dbReference type="InterPro" id="IPR039425">
    <property type="entry name" value="RNA_pol_sigma-70-like"/>
</dbReference>
<evidence type="ECO:0000256" key="3">
    <source>
        <dbReference type="ARBA" id="ARBA00023082"/>
    </source>
</evidence>
<dbReference type="InterPro" id="IPR007627">
    <property type="entry name" value="RNA_pol_sigma70_r2"/>
</dbReference>
<dbReference type="Proteomes" id="UP001165041">
    <property type="component" value="Unassembled WGS sequence"/>
</dbReference>
<dbReference type="Pfam" id="PF08281">
    <property type="entry name" value="Sigma70_r4_2"/>
    <property type="match status" value="1"/>
</dbReference>
<feature type="domain" description="RNA polymerase sigma factor 70 region 4 type 2" evidence="6">
    <location>
        <begin position="126"/>
        <end position="174"/>
    </location>
</feature>
<dbReference type="EMBL" id="BSSA01000006">
    <property type="protein sequence ID" value="GLW70149.1"/>
    <property type="molecule type" value="Genomic_DNA"/>
</dbReference>
<dbReference type="NCBIfam" id="TIGR02937">
    <property type="entry name" value="sigma70-ECF"/>
    <property type="match status" value="1"/>
</dbReference>
<dbReference type="PANTHER" id="PTHR43133">
    <property type="entry name" value="RNA POLYMERASE ECF-TYPE SIGMA FACTO"/>
    <property type="match status" value="1"/>
</dbReference>
<evidence type="ECO:0000259" key="6">
    <source>
        <dbReference type="Pfam" id="PF08281"/>
    </source>
</evidence>
<evidence type="ECO:0000256" key="4">
    <source>
        <dbReference type="ARBA" id="ARBA00023163"/>
    </source>
</evidence>
<dbReference type="GO" id="GO:0006352">
    <property type="term" value="P:DNA-templated transcription initiation"/>
    <property type="evidence" value="ECO:0007669"/>
    <property type="project" value="InterPro"/>
</dbReference>
<dbReference type="InterPro" id="IPR013249">
    <property type="entry name" value="RNA_pol_sigma70_r4_t2"/>
</dbReference>
<comment type="caution">
    <text evidence="7">The sequence shown here is derived from an EMBL/GenBank/DDBJ whole genome shotgun (WGS) entry which is preliminary data.</text>
</comment>
<keyword evidence="4" id="KW-0804">Transcription</keyword>
<feature type="domain" description="RNA polymerase sigma-70 region 2" evidence="5">
    <location>
        <begin position="21"/>
        <end position="89"/>
    </location>
</feature>
<reference evidence="7" key="1">
    <citation type="submission" date="2023-02" db="EMBL/GenBank/DDBJ databases">
        <title>Kitasatospora phosalacinea NBRC 14627.</title>
        <authorList>
            <person name="Ichikawa N."/>
            <person name="Sato H."/>
            <person name="Tonouchi N."/>
        </authorList>
    </citation>
    <scope>NUCLEOTIDE SEQUENCE</scope>
    <source>
        <strain evidence="7">NBRC 14627</strain>
    </source>
</reference>
<dbReference type="PANTHER" id="PTHR43133:SF46">
    <property type="entry name" value="RNA POLYMERASE SIGMA-70 FACTOR ECF SUBFAMILY"/>
    <property type="match status" value="1"/>
</dbReference>
<name>A0A9W6Q7T9_9ACTN</name>
<dbReference type="Pfam" id="PF04542">
    <property type="entry name" value="Sigma70_r2"/>
    <property type="match status" value="1"/>
</dbReference>